<keyword evidence="1" id="KW-1133">Transmembrane helix</keyword>
<keyword evidence="1" id="KW-0812">Transmembrane</keyword>
<name>A0A2H4UTD4_9VIRU</name>
<organism evidence="2">
    <name type="scientific">Bodo saltans virus</name>
    <dbReference type="NCBI Taxonomy" id="2024608"/>
    <lineage>
        <taxon>Viruses</taxon>
        <taxon>Varidnaviria</taxon>
        <taxon>Bamfordvirae</taxon>
        <taxon>Nucleocytoviricota</taxon>
        <taxon>Megaviricetes</taxon>
        <taxon>Imitervirales</taxon>
        <taxon>Mimiviridae</taxon>
        <taxon>Klosneuvirinae</taxon>
        <taxon>Theiavirus</taxon>
        <taxon>Theiavirus salishense</taxon>
    </lineage>
</organism>
<dbReference type="Proteomes" id="UP000240325">
    <property type="component" value="Segment"/>
</dbReference>
<evidence type="ECO:0000313" key="3">
    <source>
        <dbReference type="Proteomes" id="UP000240325"/>
    </source>
</evidence>
<evidence type="ECO:0000313" key="2">
    <source>
        <dbReference type="EMBL" id="ATZ80134.1"/>
    </source>
</evidence>
<evidence type="ECO:0000256" key="1">
    <source>
        <dbReference type="SAM" id="Phobius"/>
    </source>
</evidence>
<sequence>MLQNIIANNILLILQKMKFVFFFIRNKKIEKNEITVLTIIKITIKSLSI</sequence>
<protein>
    <submittedName>
        <fullName evidence="2">Uncharacterized protein</fullName>
    </submittedName>
</protein>
<dbReference type="EMBL" id="MF782455">
    <property type="protein sequence ID" value="ATZ80134.1"/>
    <property type="molecule type" value="Genomic_DNA"/>
</dbReference>
<gene>
    <name evidence="2" type="ORF">BMW23_0072</name>
</gene>
<keyword evidence="1" id="KW-0472">Membrane</keyword>
<proteinExistence type="predicted"/>
<accession>A0A2H4UTD4</accession>
<keyword evidence="3" id="KW-1185">Reference proteome</keyword>
<reference evidence="2" key="1">
    <citation type="journal article" date="2017" name="Elife">
        <title>The kinetoplastid-infecting Bodo saltans virus (BsV), a window into the most abundant giant viruses in the sea.</title>
        <authorList>
            <person name="Deeg C.M."/>
            <person name="Chow C.-E.T."/>
            <person name="Suttle C.A."/>
        </authorList>
    </citation>
    <scope>NUCLEOTIDE SEQUENCE</scope>
    <source>
        <strain evidence="2">NG1</strain>
    </source>
</reference>
<feature type="transmembrane region" description="Helical" evidence="1">
    <location>
        <begin position="6"/>
        <end position="24"/>
    </location>
</feature>